<evidence type="ECO:0000259" key="4">
    <source>
        <dbReference type="PROSITE" id="PS50949"/>
    </source>
</evidence>
<dbReference type="InterPro" id="IPR036388">
    <property type="entry name" value="WH-like_DNA-bd_sf"/>
</dbReference>
<gene>
    <name evidence="5" type="ORF">PIL02S_05658</name>
</gene>
<evidence type="ECO:0000256" key="2">
    <source>
        <dbReference type="ARBA" id="ARBA00023125"/>
    </source>
</evidence>
<keyword evidence="3" id="KW-0804">Transcription</keyword>
<proteinExistence type="predicted"/>
<evidence type="ECO:0000313" key="6">
    <source>
        <dbReference type="Proteomes" id="UP000247459"/>
    </source>
</evidence>
<dbReference type="PANTHER" id="PTHR38445">
    <property type="entry name" value="HTH-TYPE TRANSCRIPTIONAL REPRESSOR YTRA"/>
    <property type="match status" value="1"/>
</dbReference>
<dbReference type="InterPro" id="IPR036390">
    <property type="entry name" value="WH_DNA-bd_sf"/>
</dbReference>
<comment type="caution">
    <text evidence="5">The sequence shown here is derived from an EMBL/GenBank/DDBJ whole genome shotgun (WGS) entry which is preliminary data.</text>
</comment>
<dbReference type="AlphaFoldDB" id="A0A2W0CEM0"/>
<dbReference type="CDD" id="cd07377">
    <property type="entry name" value="WHTH_GntR"/>
    <property type="match status" value="1"/>
</dbReference>
<keyword evidence="1" id="KW-0805">Transcription regulation</keyword>
<dbReference type="GO" id="GO:0003677">
    <property type="term" value="F:DNA binding"/>
    <property type="evidence" value="ECO:0007669"/>
    <property type="project" value="UniProtKB-KW"/>
</dbReference>
<reference evidence="5 6" key="1">
    <citation type="submission" date="2018-01" db="EMBL/GenBank/DDBJ databases">
        <title>Genome sequence of the PGP bacterium Paenibacillus illinoisensis E3.</title>
        <authorList>
            <person name="Rolli E."/>
            <person name="Marasco R."/>
            <person name="Bessem C."/>
            <person name="Michoud G."/>
            <person name="Gaiarsa S."/>
            <person name="Borin S."/>
            <person name="Daffonchio D."/>
        </authorList>
    </citation>
    <scope>NUCLEOTIDE SEQUENCE [LARGE SCALE GENOMIC DNA]</scope>
    <source>
        <strain evidence="5 6">E3</strain>
    </source>
</reference>
<organism evidence="5 6">
    <name type="scientific">Paenibacillus illinoisensis</name>
    <dbReference type="NCBI Taxonomy" id="59845"/>
    <lineage>
        <taxon>Bacteria</taxon>
        <taxon>Bacillati</taxon>
        <taxon>Bacillota</taxon>
        <taxon>Bacilli</taxon>
        <taxon>Bacillales</taxon>
        <taxon>Paenibacillaceae</taxon>
        <taxon>Paenibacillus</taxon>
    </lineage>
</organism>
<sequence>MTIKILISNASSDPIYMQILTQIRQSILSGELVAGDSLPSIRQLAKDLQVSVITTKRVYEELEKEKLIDSVVGKGCFVSGANQDFIREQRMKRLEEKMLEIIRESKELSMTEQDVIHLFTMLSEEETSS</sequence>
<feature type="domain" description="HTH gntR-type" evidence="4">
    <location>
        <begin position="13"/>
        <end position="81"/>
    </location>
</feature>
<keyword evidence="2" id="KW-0238">DNA-binding</keyword>
<name>A0A2W0CEM0_9BACL</name>
<dbReference type="Proteomes" id="UP000247459">
    <property type="component" value="Unassembled WGS sequence"/>
</dbReference>
<dbReference type="InterPro" id="IPR000524">
    <property type="entry name" value="Tscrpt_reg_HTH_GntR"/>
</dbReference>
<dbReference type="SUPFAM" id="SSF46785">
    <property type="entry name" value="Winged helix' DNA-binding domain"/>
    <property type="match status" value="1"/>
</dbReference>
<evidence type="ECO:0000313" key="5">
    <source>
        <dbReference type="EMBL" id="PYY26268.1"/>
    </source>
</evidence>
<protein>
    <submittedName>
        <fullName evidence="5">Transcriptional regulator GntR family protein</fullName>
    </submittedName>
</protein>
<accession>A0A2W0CEM0</accession>
<dbReference type="GO" id="GO:0003700">
    <property type="term" value="F:DNA-binding transcription factor activity"/>
    <property type="evidence" value="ECO:0007669"/>
    <property type="project" value="InterPro"/>
</dbReference>
<evidence type="ECO:0000256" key="1">
    <source>
        <dbReference type="ARBA" id="ARBA00023015"/>
    </source>
</evidence>
<dbReference type="Gene3D" id="1.10.10.10">
    <property type="entry name" value="Winged helix-like DNA-binding domain superfamily/Winged helix DNA-binding domain"/>
    <property type="match status" value="1"/>
</dbReference>
<dbReference type="SMART" id="SM00345">
    <property type="entry name" value="HTH_GNTR"/>
    <property type="match status" value="1"/>
</dbReference>
<evidence type="ECO:0000256" key="3">
    <source>
        <dbReference type="ARBA" id="ARBA00023163"/>
    </source>
</evidence>
<dbReference type="PANTHER" id="PTHR38445:SF7">
    <property type="entry name" value="GNTR-FAMILY TRANSCRIPTIONAL REGULATOR"/>
    <property type="match status" value="1"/>
</dbReference>
<dbReference type="Pfam" id="PF00392">
    <property type="entry name" value="GntR"/>
    <property type="match status" value="1"/>
</dbReference>
<dbReference type="EMBL" id="PRLG01000029">
    <property type="protein sequence ID" value="PYY26268.1"/>
    <property type="molecule type" value="Genomic_DNA"/>
</dbReference>
<dbReference type="PROSITE" id="PS50949">
    <property type="entry name" value="HTH_GNTR"/>
    <property type="match status" value="1"/>
</dbReference>